<evidence type="ECO:0000313" key="2">
    <source>
        <dbReference type="EMBL" id="AIC94317.1"/>
    </source>
</evidence>
<organism evidence="2 3">
    <name type="scientific">Shouchella lehensis G1</name>
    <dbReference type="NCBI Taxonomy" id="1246626"/>
    <lineage>
        <taxon>Bacteria</taxon>
        <taxon>Bacillati</taxon>
        <taxon>Bacillota</taxon>
        <taxon>Bacilli</taxon>
        <taxon>Bacillales</taxon>
        <taxon>Bacillaceae</taxon>
        <taxon>Shouchella</taxon>
    </lineage>
</organism>
<gene>
    <name evidence="2" type="ORF">BleG1_1739</name>
</gene>
<dbReference type="AlphaFoldDB" id="A0A060LVT9"/>
<dbReference type="Proteomes" id="UP000027142">
    <property type="component" value="Chromosome"/>
</dbReference>
<sequence>MKKMSFTMMTVFILASISFSGGFSSAASEMIDQQGKHDFHQIAGKHDFHQQGKHDFHQIAGKHDFHQQGKHDFHQIIEAT</sequence>
<evidence type="ECO:0000313" key="3">
    <source>
        <dbReference type="Proteomes" id="UP000027142"/>
    </source>
</evidence>
<dbReference type="PATRIC" id="fig|1246626.3.peg.1732"/>
<feature type="signal peptide" evidence="1">
    <location>
        <begin position="1"/>
        <end position="26"/>
    </location>
</feature>
<evidence type="ECO:0000256" key="1">
    <source>
        <dbReference type="SAM" id="SignalP"/>
    </source>
</evidence>
<dbReference type="OrthoDB" id="9916337at2"/>
<reference evidence="2 3" key="1">
    <citation type="journal article" date="2014" name="Gene">
        <title>A comparative genomic analysis of the alkalitolerant soil bacterium Bacillus lehensis G1.</title>
        <authorList>
            <person name="Noor Y.M."/>
            <person name="Samsulrizal N.H."/>
            <person name="Jema'on N.A."/>
            <person name="Low K.O."/>
            <person name="Ramli A.N."/>
            <person name="Alias N.I."/>
            <person name="Damis S.I."/>
            <person name="Fuzi S.F."/>
            <person name="Isa M.N."/>
            <person name="Murad A.M."/>
            <person name="Raih M.F."/>
            <person name="Bakar F.D."/>
            <person name="Najimudin N."/>
            <person name="Mahadi N.M."/>
            <person name="Illias R.M."/>
        </authorList>
    </citation>
    <scope>NUCLEOTIDE SEQUENCE [LARGE SCALE GENOMIC DNA]</scope>
    <source>
        <strain evidence="2 3">G1</strain>
    </source>
</reference>
<dbReference type="KEGG" id="ble:BleG1_1739"/>
<dbReference type="STRING" id="1246626.BleG1_1739"/>
<keyword evidence="1" id="KW-0732">Signal</keyword>
<accession>A0A060LVT9</accession>
<proteinExistence type="predicted"/>
<dbReference type="RefSeq" id="WP_038479533.1">
    <property type="nucleotide sequence ID" value="NZ_CP003923.1"/>
</dbReference>
<dbReference type="EMBL" id="CP003923">
    <property type="protein sequence ID" value="AIC94317.1"/>
    <property type="molecule type" value="Genomic_DNA"/>
</dbReference>
<keyword evidence="3" id="KW-1185">Reference proteome</keyword>
<name>A0A060LVT9_9BACI</name>
<feature type="chain" id="PRO_5001587436" evidence="1">
    <location>
        <begin position="27"/>
        <end position="80"/>
    </location>
</feature>
<protein>
    <submittedName>
        <fullName evidence="2">Binding protein</fullName>
    </submittedName>
</protein>
<dbReference type="HOGENOM" id="CLU_2582377_0_0_9"/>